<feature type="transmembrane region" description="Helical" evidence="7">
    <location>
        <begin position="336"/>
        <end position="356"/>
    </location>
</feature>
<dbReference type="InterPro" id="IPR011701">
    <property type="entry name" value="MFS"/>
</dbReference>
<keyword evidence="6 7" id="KW-0472">Membrane</keyword>
<evidence type="ECO:0000256" key="3">
    <source>
        <dbReference type="ARBA" id="ARBA00022475"/>
    </source>
</evidence>
<feature type="domain" description="Major facilitator superfamily (MFS) profile" evidence="8">
    <location>
        <begin position="1"/>
        <end position="186"/>
    </location>
</feature>
<evidence type="ECO:0000313" key="10">
    <source>
        <dbReference type="Proteomes" id="UP000594637"/>
    </source>
</evidence>
<evidence type="ECO:0000256" key="6">
    <source>
        <dbReference type="ARBA" id="ARBA00023136"/>
    </source>
</evidence>
<dbReference type="AlphaFoldDB" id="A0A7T0PX90"/>
<dbReference type="RefSeq" id="WP_166857700.1">
    <property type="nucleotide sequence ID" value="NZ_CP063989.1"/>
</dbReference>
<dbReference type="GO" id="GO:0005886">
    <property type="term" value="C:plasma membrane"/>
    <property type="evidence" value="ECO:0007669"/>
    <property type="project" value="UniProtKB-SubCell"/>
</dbReference>
<dbReference type="PROSITE" id="PS50850">
    <property type="entry name" value="MFS"/>
    <property type="match status" value="1"/>
</dbReference>
<keyword evidence="2" id="KW-0813">Transport</keyword>
<feature type="transmembrane region" description="Helical" evidence="7">
    <location>
        <begin position="32"/>
        <end position="56"/>
    </location>
</feature>
<organism evidence="9 10">
    <name type="scientific">Actinomyces respiraculi</name>
    <dbReference type="NCBI Taxonomy" id="2744574"/>
    <lineage>
        <taxon>Bacteria</taxon>
        <taxon>Bacillati</taxon>
        <taxon>Actinomycetota</taxon>
        <taxon>Actinomycetes</taxon>
        <taxon>Actinomycetales</taxon>
        <taxon>Actinomycetaceae</taxon>
        <taxon>Actinomyces</taxon>
    </lineage>
</organism>
<feature type="transmembrane region" description="Helical" evidence="7">
    <location>
        <begin position="301"/>
        <end position="324"/>
    </location>
</feature>
<evidence type="ECO:0000256" key="2">
    <source>
        <dbReference type="ARBA" id="ARBA00022448"/>
    </source>
</evidence>
<keyword evidence="10" id="KW-1185">Reference proteome</keyword>
<dbReference type="GO" id="GO:0022857">
    <property type="term" value="F:transmembrane transporter activity"/>
    <property type="evidence" value="ECO:0007669"/>
    <property type="project" value="InterPro"/>
</dbReference>
<dbReference type="PANTHER" id="PTHR43266">
    <property type="entry name" value="MACROLIDE-EFFLUX PROTEIN"/>
    <property type="match status" value="1"/>
</dbReference>
<dbReference type="SUPFAM" id="SSF103473">
    <property type="entry name" value="MFS general substrate transporter"/>
    <property type="match status" value="1"/>
</dbReference>
<feature type="transmembrane region" description="Helical" evidence="7">
    <location>
        <begin position="68"/>
        <end position="89"/>
    </location>
</feature>
<keyword evidence="3" id="KW-1003">Cell membrane</keyword>
<evidence type="ECO:0000256" key="7">
    <source>
        <dbReference type="SAM" id="Phobius"/>
    </source>
</evidence>
<gene>
    <name evidence="9" type="ORF">ID810_04920</name>
</gene>
<dbReference type="InterPro" id="IPR020846">
    <property type="entry name" value="MFS_dom"/>
</dbReference>
<dbReference type="Gene3D" id="1.20.1250.20">
    <property type="entry name" value="MFS general substrate transporter like domains"/>
    <property type="match status" value="1"/>
</dbReference>
<feature type="transmembrane region" description="Helical" evidence="7">
    <location>
        <begin position="252"/>
        <end position="271"/>
    </location>
</feature>
<keyword evidence="4 7" id="KW-0812">Transmembrane</keyword>
<evidence type="ECO:0000259" key="8">
    <source>
        <dbReference type="PROSITE" id="PS50850"/>
    </source>
</evidence>
<dbReference type="Proteomes" id="UP000594637">
    <property type="component" value="Chromosome"/>
</dbReference>
<evidence type="ECO:0000256" key="1">
    <source>
        <dbReference type="ARBA" id="ARBA00004651"/>
    </source>
</evidence>
<keyword evidence="5 7" id="KW-1133">Transmembrane helix</keyword>
<evidence type="ECO:0000256" key="4">
    <source>
        <dbReference type="ARBA" id="ARBA00022692"/>
    </source>
</evidence>
<sequence>MTRLYILALGSLITSVGSGLSAFGLAVFAYSAYGTASAVALVQLCAFAPIVLLAPLAGTLADRFDRRLMMVLGDAGSVLGLAVVWAALASREPKLVTILFGVVLSSCLAALTEPALRASVTDLVDPQDHVRASGLLQAAGSARYLLAPALAGALLPVVGLRTLIVLDAATCIVTVACSLTVMRAVGRRSAATWEETGTVHQLLAGWRLIRRTPTVRRVVGLMTVMTLTIGTLQVLLKPILLPLVGTAATGRVETLAATGILAGAALVTLLAGRSPSRLLSAGTAATGVAMCALALREEAWWVALSGFGVFAALAVCQAGAETLVRRGVDADHQARMWGTVSLVTQTGYILACLGAGPLADGVATALLAPGGALAPALSAVVGTGPGRGAALVVALAGLATIALAAVIRSRLATSDDAITPPVPSVEADPSRTRSR</sequence>
<dbReference type="InterPro" id="IPR036259">
    <property type="entry name" value="MFS_trans_sf"/>
</dbReference>
<evidence type="ECO:0000313" key="9">
    <source>
        <dbReference type="EMBL" id="QPL06248.1"/>
    </source>
</evidence>
<proteinExistence type="predicted"/>
<dbReference type="CDD" id="cd06173">
    <property type="entry name" value="MFS_MefA_like"/>
    <property type="match status" value="1"/>
</dbReference>
<feature type="transmembrane region" description="Helical" evidence="7">
    <location>
        <begin position="388"/>
        <end position="407"/>
    </location>
</feature>
<dbReference type="Pfam" id="PF07690">
    <property type="entry name" value="MFS_1"/>
    <property type="match status" value="1"/>
</dbReference>
<dbReference type="EMBL" id="CP063989">
    <property type="protein sequence ID" value="QPL06248.1"/>
    <property type="molecule type" value="Genomic_DNA"/>
</dbReference>
<evidence type="ECO:0000256" key="5">
    <source>
        <dbReference type="ARBA" id="ARBA00022989"/>
    </source>
</evidence>
<feature type="transmembrane region" description="Helical" evidence="7">
    <location>
        <begin position="218"/>
        <end position="240"/>
    </location>
</feature>
<reference evidence="9 10" key="1">
    <citation type="submission" date="2020-11" db="EMBL/GenBank/DDBJ databases">
        <title>Actinomyces sp. ZJ750.</title>
        <authorList>
            <person name="Zhou J."/>
        </authorList>
    </citation>
    <scope>NUCLEOTIDE SEQUENCE [LARGE SCALE GENOMIC DNA]</scope>
    <source>
        <strain evidence="9 10">ZJ750</strain>
    </source>
</reference>
<protein>
    <submittedName>
        <fullName evidence="9">MFS transporter</fullName>
    </submittedName>
</protein>
<name>A0A7T0PX90_9ACTO</name>
<comment type="subcellular location">
    <subcellularLocation>
        <location evidence="1">Cell membrane</location>
        <topology evidence="1">Multi-pass membrane protein</topology>
    </subcellularLocation>
</comment>
<dbReference type="KEGG" id="arep:ID810_04920"/>
<accession>A0A7T0PX90</accession>
<feature type="transmembrane region" description="Helical" evidence="7">
    <location>
        <begin position="278"/>
        <end position="295"/>
    </location>
</feature>
<dbReference type="PANTHER" id="PTHR43266:SF2">
    <property type="entry name" value="MAJOR FACILITATOR SUPERFAMILY (MFS) PROFILE DOMAIN-CONTAINING PROTEIN"/>
    <property type="match status" value="1"/>
</dbReference>
<feature type="transmembrane region" description="Helical" evidence="7">
    <location>
        <begin position="163"/>
        <end position="182"/>
    </location>
</feature>